<dbReference type="InterPro" id="IPR036412">
    <property type="entry name" value="HAD-like_sf"/>
</dbReference>
<dbReference type="InterPro" id="IPR029044">
    <property type="entry name" value="Nucleotide-diphossugar_trans"/>
</dbReference>
<dbReference type="SUPFAM" id="SSF56784">
    <property type="entry name" value="HAD-like"/>
    <property type="match status" value="1"/>
</dbReference>
<protein>
    <submittedName>
        <fullName evidence="2">Glucose-1-phosphate thymidylyltransferase</fullName>
    </submittedName>
</protein>
<evidence type="ECO:0000313" key="2">
    <source>
        <dbReference type="EMBL" id="OLQ03416.1"/>
    </source>
</evidence>
<dbReference type="Gene3D" id="3.30.710.10">
    <property type="entry name" value="Potassium Channel Kv1.1, Chain A"/>
    <property type="match status" value="2"/>
</dbReference>
<dbReference type="PANTHER" id="PTHR46672:SF8">
    <property type="entry name" value="BTB DOMAIN-CONTAINING PROTEIN"/>
    <property type="match status" value="1"/>
</dbReference>
<evidence type="ECO:0000259" key="1">
    <source>
        <dbReference type="PROSITE" id="PS50097"/>
    </source>
</evidence>
<dbReference type="SUPFAM" id="SSF53448">
    <property type="entry name" value="Nucleotide-diphospho-sugar transferases"/>
    <property type="match status" value="1"/>
</dbReference>
<gene>
    <name evidence="2" type="primary">rmlA</name>
    <name evidence="2" type="ORF">AK812_SmicGene13657</name>
</gene>
<dbReference type="OrthoDB" id="448163at2759"/>
<dbReference type="InterPro" id="IPR011333">
    <property type="entry name" value="SKP1/BTB/POZ_sf"/>
</dbReference>
<comment type="caution">
    <text evidence="2">The sequence shown here is derived from an EMBL/GenBank/DDBJ whole genome shotgun (WGS) entry which is preliminary data.</text>
</comment>
<dbReference type="Gene3D" id="3.90.550.10">
    <property type="entry name" value="Spore Coat Polysaccharide Biosynthesis Protein SpsA, Chain A"/>
    <property type="match status" value="1"/>
</dbReference>
<sequence length="876" mass="96516">MSPVRQADRGTWLFPSAEWVAASKQKDQSTISFIMAVLGELRKGKGGVDWTVTCSYLESILSLIKTTTAGKSHGIVVHQEVARMWESFREMTSTHNVIFESSEGEVSAHDQVLMISSPVLKAMLETSMKEGSCRRIDIKDSSSRGISLFLDLLYTSSSAIADLDYKTMLVALDLAHRWQVQHIVDMLANSLQQEINAGSFGEIAESATLKSIEPLQKACITFGSKNADVQAMLEKNSFPPAVAKLMGMSEADRAEATTSKRRRFSCYLTRPKPFIPVLGKPMISWVVDNLSLQADDSLIIIFNPSWMSMKNFMQEILADKDSRIRLVELPGPTRGAAETVLIGLQALPQELRTRPTLLADGDTFYTSDVVGQFRKIAATHNAVFCFHDTQPKPIYSYITMDDADNIKEVKEKVKISDWANTGCYCFRDGAELAKECEALIKRGETQLSQDQKGEFYTSGVIAAMISRGAPFKGIKLYRNDFHVLGTPTQVGDLEALQRVTPADYDWFGYLSKTQHLPLVEAMTAANAFKDIETHVKIVSWMVKGGPAKIAQSNVSVPQSVVDTWEAVREMTSTHNVVFQTADGEVSAHDFILVTTSPVLRAMLDSTMKEGLSKRIPVKDSSGSGVRLFVDLLYTSSTGEDPNYQTMLVALDLAHRWQVNGVVSVLAGMLSEMIAVNSFPAIAEAAMLKGLEKGTLPAEVRKLLGVAEWCSSWPNQPKMRFLFDLQGTLLTAPQEEGNLRSCRAIERNVKLLRRLKAQGHHILIWTESPAESGAELLDALRRLGVEYNELHFGKPVADFYIDDRGVDPLLGDLDKQIGFYPTAVKVKEASPEIEAAKLRVGSAVARPKLSKEFLLGMTLGLCLGAAAGMAAKARLPK</sequence>
<reference evidence="2 3" key="1">
    <citation type="submission" date="2016-02" db="EMBL/GenBank/DDBJ databases">
        <title>Genome analysis of coral dinoflagellate symbionts highlights evolutionary adaptations to a symbiotic lifestyle.</title>
        <authorList>
            <person name="Aranda M."/>
            <person name="Li Y."/>
            <person name="Liew Y.J."/>
            <person name="Baumgarten S."/>
            <person name="Simakov O."/>
            <person name="Wilson M."/>
            <person name="Piel J."/>
            <person name="Ashoor H."/>
            <person name="Bougouffa S."/>
            <person name="Bajic V.B."/>
            <person name="Ryu T."/>
            <person name="Ravasi T."/>
            <person name="Bayer T."/>
            <person name="Micklem G."/>
            <person name="Kim H."/>
            <person name="Bhak J."/>
            <person name="Lajeunesse T.C."/>
            <person name="Voolstra C.R."/>
        </authorList>
    </citation>
    <scope>NUCLEOTIDE SEQUENCE [LARGE SCALE GENOMIC DNA]</scope>
    <source>
        <strain evidence="2 3">CCMP2467</strain>
    </source>
</reference>
<dbReference type="SMART" id="SM00225">
    <property type="entry name" value="BTB"/>
    <property type="match status" value="2"/>
</dbReference>
<dbReference type="SUPFAM" id="SSF54695">
    <property type="entry name" value="POZ domain"/>
    <property type="match status" value="2"/>
</dbReference>
<keyword evidence="2" id="KW-0808">Transferase</keyword>
<dbReference type="InterPro" id="IPR023214">
    <property type="entry name" value="HAD_sf"/>
</dbReference>
<dbReference type="Proteomes" id="UP000186817">
    <property type="component" value="Unassembled WGS sequence"/>
</dbReference>
<proteinExistence type="predicted"/>
<dbReference type="InterPro" id="IPR044714">
    <property type="entry name" value="AtSIBP1-like"/>
</dbReference>
<dbReference type="GO" id="GO:0016740">
    <property type="term" value="F:transferase activity"/>
    <property type="evidence" value="ECO:0007669"/>
    <property type="project" value="UniProtKB-KW"/>
</dbReference>
<dbReference type="InterPro" id="IPR005835">
    <property type="entry name" value="NTP_transferase_dom"/>
</dbReference>
<dbReference type="AlphaFoldDB" id="A0A1Q9E7M8"/>
<dbReference type="Gene3D" id="3.40.50.1000">
    <property type="entry name" value="HAD superfamily/HAD-like"/>
    <property type="match status" value="1"/>
</dbReference>
<dbReference type="CDD" id="cd18186">
    <property type="entry name" value="BTB_POZ_ZBTB_KLHL-like"/>
    <property type="match status" value="2"/>
</dbReference>
<dbReference type="PANTHER" id="PTHR46672">
    <property type="entry name" value="OS08G0495500 PROTEIN-RELATED"/>
    <property type="match status" value="1"/>
</dbReference>
<keyword evidence="3" id="KW-1185">Reference proteome</keyword>
<dbReference type="Pfam" id="PF00483">
    <property type="entry name" value="NTP_transferase"/>
    <property type="match status" value="1"/>
</dbReference>
<dbReference type="Pfam" id="PF00651">
    <property type="entry name" value="BTB"/>
    <property type="match status" value="2"/>
</dbReference>
<evidence type="ECO:0000313" key="3">
    <source>
        <dbReference type="Proteomes" id="UP000186817"/>
    </source>
</evidence>
<dbReference type="EMBL" id="LSRX01000237">
    <property type="protein sequence ID" value="OLQ03416.1"/>
    <property type="molecule type" value="Genomic_DNA"/>
</dbReference>
<organism evidence="2 3">
    <name type="scientific">Symbiodinium microadriaticum</name>
    <name type="common">Dinoflagellate</name>
    <name type="synonym">Zooxanthella microadriatica</name>
    <dbReference type="NCBI Taxonomy" id="2951"/>
    <lineage>
        <taxon>Eukaryota</taxon>
        <taxon>Sar</taxon>
        <taxon>Alveolata</taxon>
        <taxon>Dinophyceae</taxon>
        <taxon>Suessiales</taxon>
        <taxon>Symbiodiniaceae</taxon>
        <taxon>Symbiodinium</taxon>
    </lineage>
</organism>
<name>A0A1Q9E7M8_SYMMI</name>
<dbReference type="InterPro" id="IPR000210">
    <property type="entry name" value="BTB/POZ_dom"/>
</dbReference>
<accession>A0A1Q9E7M8</accession>
<feature type="domain" description="BTB" evidence="1">
    <location>
        <begin position="574"/>
        <end position="641"/>
    </location>
</feature>
<feature type="domain" description="BTB" evidence="1">
    <location>
        <begin position="95"/>
        <end position="162"/>
    </location>
</feature>
<dbReference type="PROSITE" id="PS50097">
    <property type="entry name" value="BTB"/>
    <property type="match status" value="2"/>
</dbReference>